<dbReference type="InterPro" id="IPR003593">
    <property type="entry name" value="AAA+_ATPase"/>
</dbReference>
<keyword evidence="4" id="KW-1003">Cell membrane</keyword>
<dbReference type="Gene3D" id="2.40.50.140">
    <property type="entry name" value="Nucleic acid-binding proteins"/>
    <property type="match status" value="1"/>
</dbReference>
<keyword evidence="7 11" id="KW-0067">ATP-binding</keyword>
<evidence type="ECO:0000256" key="9">
    <source>
        <dbReference type="ARBA" id="ARBA00023136"/>
    </source>
</evidence>
<dbReference type="Gene3D" id="3.40.50.300">
    <property type="entry name" value="P-loop containing nucleotide triphosphate hydrolases"/>
    <property type="match status" value="1"/>
</dbReference>
<evidence type="ECO:0000313" key="11">
    <source>
        <dbReference type="EMBL" id="CDN52319.1"/>
    </source>
</evidence>
<evidence type="ECO:0000256" key="3">
    <source>
        <dbReference type="ARBA" id="ARBA00022448"/>
    </source>
</evidence>
<evidence type="ECO:0000313" key="12">
    <source>
        <dbReference type="Proteomes" id="UP000028181"/>
    </source>
</evidence>
<keyword evidence="9" id="KW-0472">Membrane</keyword>
<evidence type="ECO:0000256" key="2">
    <source>
        <dbReference type="ARBA" id="ARBA00005417"/>
    </source>
</evidence>
<dbReference type="AlphaFoldDB" id="A0A068T2N9"/>
<dbReference type="GO" id="GO:0016887">
    <property type="term" value="F:ATP hydrolysis activity"/>
    <property type="evidence" value="ECO:0007669"/>
    <property type="project" value="InterPro"/>
</dbReference>
<evidence type="ECO:0000256" key="4">
    <source>
        <dbReference type="ARBA" id="ARBA00022475"/>
    </source>
</evidence>
<dbReference type="GO" id="GO:0140359">
    <property type="term" value="F:ABC-type transporter activity"/>
    <property type="evidence" value="ECO:0007669"/>
    <property type="project" value="UniProtKB-ARBA"/>
</dbReference>
<dbReference type="KEGG" id="ngg:RG540_PA16430"/>
<keyword evidence="8" id="KW-1278">Translocase</keyword>
<geneLocation type="plasmid" evidence="12">
    <name>II</name>
</geneLocation>
<evidence type="ECO:0000256" key="1">
    <source>
        <dbReference type="ARBA" id="ARBA00004417"/>
    </source>
</evidence>
<dbReference type="OrthoDB" id="9802264at2"/>
<evidence type="ECO:0000256" key="7">
    <source>
        <dbReference type="ARBA" id="ARBA00022840"/>
    </source>
</evidence>
<evidence type="ECO:0000259" key="10">
    <source>
        <dbReference type="PROSITE" id="PS50893"/>
    </source>
</evidence>
<dbReference type="PROSITE" id="PS00211">
    <property type="entry name" value="ABC_TRANSPORTER_1"/>
    <property type="match status" value="1"/>
</dbReference>
<keyword evidence="3" id="KW-0813">Transport</keyword>
<evidence type="ECO:0000256" key="6">
    <source>
        <dbReference type="ARBA" id="ARBA00022741"/>
    </source>
</evidence>
<dbReference type="InterPro" id="IPR027417">
    <property type="entry name" value="P-loop_NTPase"/>
</dbReference>
<dbReference type="PATRIC" id="fig|1028800.3.peg.6304"/>
<evidence type="ECO:0000256" key="5">
    <source>
        <dbReference type="ARBA" id="ARBA00022519"/>
    </source>
</evidence>
<dbReference type="InterPro" id="IPR003439">
    <property type="entry name" value="ABC_transporter-like_ATP-bd"/>
</dbReference>
<dbReference type="RefSeq" id="WP_041366161.1">
    <property type="nucleotide sequence ID" value="NZ_HG938354.1"/>
</dbReference>
<feature type="domain" description="ABC transporter" evidence="10">
    <location>
        <begin position="4"/>
        <end position="252"/>
    </location>
</feature>
<dbReference type="SUPFAM" id="SSF52540">
    <property type="entry name" value="P-loop containing nucleoside triphosphate hydrolases"/>
    <property type="match status" value="1"/>
</dbReference>
<reference evidence="12" key="1">
    <citation type="journal article" date="2014" name="BMC Genomics">
        <title>Genome sequencing of two Neorhizobium galegae strains reveals a noeT gene responsible for the unusual acetylation of the nodulation factors.</title>
        <authorList>
            <person name="Osterman J."/>
            <person name="Marsh J."/>
            <person name="Laine P.K."/>
            <person name="Zeng Z."/>
            <person name="Alatalo E."/>
            <person name="Sullivan J.T."/>
            <person name="Young J.P."/>
            <person name="Thomas-Oates J."/>
            <person name="Paulin L."/>
            <person name="Lindstrom K."/>
        </authorList>
    </citation>
    <scope>NUCLEOTIDE SEQUENCE [LARGE SCALE GENOMIC DNA]</scope>
    <source>
        <strain evidence="12">HAMBI 540</strain>
    </source>
</reference>
<organism evidence="11 12">
    <name type="scientific">Neorhizobium galegae bv. orientalis str. HAMBI 540</name>
    <dbReference type="NCBI Taxonomy" id="1028800"/>
    <lineage>
        <taxon>Bacteria</taxon>
        <taxon>Pseudomonadati</taxon>
        <taxon>Pseudomonadota</taxon>
        <taxon>Alphaproteobacteria</taxon>
        <taxon>Hyphomicrobiales</taxon>
        <taxon>Rhizobiaceae</taxon>
        <taxon>Rhizobium/Agrobacterium group</taxon>
        <taxon>Neorhizobium</taxon>
    </lineage>
</organism>
<keyword evidence="6" id="KW-0547">Nucleotide-binding</keyword>
<dbReference type="PANTHER" id="PTHR43875:SF15">
    <property type="entry name" value="TREHALOSE IMPORT ATP-BINDING PROTEIN SUGC"/>
    <property type="match status" value="1"/>
</dbReference>
<protein>
    <submittedName>
        <fullName evidence="11">Lactose ABC transporter, ATP-binding protein LacK</fullName>
    </submittedName>
</protein>
<sequence length="389" mass="41762">MTALSLRGIEKSFSGNPILKGVSLDAGPGEFIALVGPSGCGKSTLLRILAGLESADAGEIMLGDRDLSPVPAADRNIAMVFQSYALYPHLTAAQNIAVPLVMRKLTRAQRLPLIGPLMPGQRKAVAAIKRDVREMAVSLKIDHLLDRKPGQMSGGQRQRVALGRAMVRRPSVFLMDEPLSNLDANLRVHARGEIVELHRRAGVPTLYVTHDQAEALSMADRVAVMIGGSLLQLASPQVIYDDPANIEVARFIGQPRINLFPSQIGADGTIAFGDIRVGLHRETVAAGAPVTIGIRPEFIRVSRSGQQGLPARIDRIEFLGSEIILYCRLDAIGETVVAKLSPTEGAGLAAGMPVRLEFSADRLFVFAENGRRLPSTPVDTATMRETAHG</sequence>
<keyword evidence="5" id="KW-0997">Cell inner membrane</keyword>
<dbReference type="eggNOG" id="COG3842">
    <property type="taxonomic scope" value="Bacteria"/>
</dbReference>
<keyword evidence="12" id="KW-1185">Reference proteome</keyword>
<proteinExistence type="inferred from homology"/>
<comment type="similarity">
    <text evidence="2">Belongs to the ABC transporter superfamily.</text>
</comment>
<dbReference type="SUPFAM" id="SSF50331">
    <property type="entry name" value="MOP-like"/>
    <property type="match status" value="1"/>
</dbReference>
<name>A0A068T2N9_NEOGA</name>
<dbReference type="PROSITE" id="PS50893">
    <property type="entry name" value="ABC_TRANSPORTER_2"/>
    <property type="match status" value="1"/>
</dbReference>
<dbReference type="Gene3D" id="2.40.50.100">
    <property type="match status" value="1"/>
</dbReference>
<dbReference type="InterPro" id="IPR008995">
    <property type="entry name" value="Mo/tungstate-bd_C_term_dom"/>
</dbReference>
<dbReference type="GO" id="GO:0005524">
    <property type="term" value="F:ATP binding"/>
    <property type="evidence" value="ECO:0007669"/>
    <property type="project" value="UniProtKB-KW"/>
</dbReference>
<dbReference type="InterPro" id="IPR047641">
    <property type="entry name" value="ABC_transpr_MalK/UgpC-like"/>
</dbReference>
<dbReference type="Pfam" id="PF00005">
    <property type="entry name" value="ABC_tran"/>
    <property type="match status" value="1"/>
</dbReference>
<dbReference type="GO" id="GO:0055052">
    <property type="term" value="C:ATP-binding cassette (ABC) transporter complex, substrate-binding subunit-containing"/>
    <property type="evidence" value="ECO:0007669"/>
    <property type="project" value="TreeGrafter"/>
</dbReference>
<dbReference type="PANTHER" id="PTHR43875">
    <property type="entry name" value="MALTODEXTRIN IMPORT ATP-BINDING PROTEIN MSMX"/>
    <property type="match status" value="1"/>
</dbReference>
<dbReference type="SMART" id="SM00382">
    <property type="entry name" value="AAA"/>
    <property type="match status" value="1"/>
</dbReference>
<dbReference type="Proteomes" id="UP000028181">
    <property type="component" value="Plasmid pHAMBI540a"/>
</dbReference>
<evidence type="ECO:0000256" key="8">
    <source>
        <dbReference type="ARBA" id="ARBA00022967"/>
    </source>
</evidence>
<dbReference type="InterPro" id="IPR017871">
    <property type="entry name" value="ABC_transporter-like_CS"/>
</dbReference>
<keyword evidence="11" id="KW-0614">Plasmid</keyword>
<comment type="subcellular location">
    <subcellularLocation>
        <location evidence="1">Cell inner membrane</location>
        <topology evidence="1">Peripheral membrane protein</topology>
    </subcellularLocation>
</comment>
<dbReference type="FunFam" id="3.40.50.300:FF:000042">
    <property type="entry name" value="Maltose/maltodextrin ABC transporter, ATP-binding protein"/>
    <property type="match status" value="1"/>
</dbReference>
<gene>
    <name evidence="11" type="primary">lacK</name>
    <name evidence="11" type="ORF">RG540_PA16430</name>
</gene>
<dbReference type="EMBL" id="HG938354">
    <property type="protein sequence ID" value="CDN52319.1"/>
    <property type="molecule type" value="Genomic_DNA"/>
</dbReference>
<dbReference type="InterPro" id="IPR012340">
    <property type="entry name" value="NA-bd_OB-fold"/>
</dbReference>
<dbReference type="Pfam" id="PF08402">
    <property type="entry name" value="TOBE_2"/>
    <property type="match status" value="1"/>
</dbReference>
<dbReference type="GeneID" id="24260717"/>
<dbReference type="InterPro" id="IPR013611">
    <property type="entry name" value="Transp-assoc_OB_typ2"/>
</dbReference>
<dbReference type="HOGENOM" id="CLU_000604_1_1_5"/>
<accession>A0A068T2N9</accession>